<name>A0AAV4Q4A1_9ARAC</name>
<evidence type="ECO:0000313" key="2">
    <source>
        <dbReference type="Proteomes" id="UP001054837"/>
    </source>
</evidence>
<evidence type="ECO:0000313" key="1">
    <source>
        <dbReference type="EMBL" id="GIY03207.1"/>
    </source>
</evidence>
<dbReference type="AlphaFoldDB" id="A0AAV4Q4A1"/>
<dbReference type="Proteomes" id="UP001054837">
    <property type="component" value="Unassembled WGS sequence"/>
</dbReference>
<protein>
    <submittedName>
        <fullName evidence="1">Uncharacterized protein</fullName>
    </submittedName>
</protein>
<keyword evidence="2" id="KW-1185">Reference proteome</keyword>
<proteinExistence type="predicted"/>
<reference evidence="1 2" key="1">
    <citation type="submission" date="2021-06" db="EMBL/GenBank/DDBJ databases">
        <title>Caerostris darwini draft genome.</title>
        <authorList>
            <person name="Kono N."/>
            <person name="Arakawa K."/>
        </authorList>
    </citation>
    <scope>NUCLEOTIDE SEQUENCE [LARGE SCALE GENOMIC DNA]</scope>
</reference>
<comment type="caution">
    <text evidence="1">The sequence shown here is derived from an EMBL/GenBank/DDBJ whole genome shotgun (WGS) entry which is preliminary data.</text>
</comment>
<dbReference type="EMBL" id="BPLQ01003787">
    <property type="protein sequence ID" value="GIY03207.1"/>
    <property type="molecule type" value="Genomic_DNA"/>
</dbReference>
<organism evidence="1 2">
    <name type="scientific">Caerostris darwini</name>
    <dbReference type="NCBI Taxonomy" id="1538125"/>
    <lineage>
        <taxon>Eukaryota</taxon>
        <taxon>Metazoa</taxon>
        <taxon>Ecdysozoa</taxon>
        <taxon>Arthropoda</taxon>
        <taxon>Chelicerata</taxon>
        <taxon>Arachnida</taxon>
        <taxon>Araneae</taxon>
        <taxon>Araneomorphae</taxon>
        <taxon>Entelegynae</taxon>
        <taxon>Araneoidea</taxon>
        <taxon>Araneidae</taxon>
        <taxon>Caerostris</taxon>
    </lineage>
</organism>
<accession>A0AAV4Q4A1</accession>
<sequence length="91" mass="10533">MSPQDKARPHANLVILQRLLQLGWGTHKLSRSGTFGLLFVLVWINVLDGKSFTSNENVKKGLSSKNRKFYERGIRLLPERRQKELDIMENI</sequence>
<gene>
    <name evidence="1" type="ORF">CDAR_98811</name>
</gene>